<reference evidence="2 3" key="1">
    <citation type="journal article" date="2018" name="Mol. Plant">
        <title>The genome of Artemisia annua provides insight into the evolution of Asteraceae family and artemisinin biosynthesis.</title>
        <authorList>
            <person name="Shen Q."/>
            <person name="Zhang L."/>
            <person name="Liao Z."/>
            <person name="Wang S."/>
            <person name="Yan T."/>
            <person name="Shi P."/>
            <person name="Liu M."/>
            <person name="Fu X."/>
            <person name="Pan Q."/>
            <person name="Wang Y."/>
            <person name="Lv Z."/>
            <person name="Lu X."/>
            <person name="Zhang F."/>
            <person name="Jiang W."/>
            <person name="Ma Y."/>
            <person name="Chen M."/>
            <person name="Hao X."/>
            <person name="Li L."/>
            <person name="Tang Y."/>
            <person name="Lv G."/>
            <person name="Zhou Y."/>
            <person name="Sun X."/>
            <person name="Brodelius P.E."/>
            <person name="Rose J.K.C."/>
            <person name="Tang K."/>
        </authorList>
    </citation>
    <scope>NUCLEOTIDE SEQUENCE [LARGE SCALE GENOMIC DNA]</scope>
    <source>
        <strain evidence="3">cv. Huhao1</strain>
        <tissue evidence="2">Leaf</tissue>
    </source>
</reference>
<accession>A0A2U1KY76</accession>
<sequence>MDPLGLLAEVAQQADASSPKAVESSKQKETIQFKRKRSRQYLNKVSHVDDAPKTNADDSLAAEHVTVEAHTSVDTLFTADEEHMVSLSTDPSVSAHTSHEDTNATPYTRRSADTPIASAATVSAASLSHTADDVSIAANPTNCCCCFICS</sequence>
<protein>
    <submittedName>
        <fullName evidence="2">Uncharacterized protein</fullName>
    </submittedName>
</protein>
<gene>
    <name evidence="2" type="ORF">CTI12_AA551290</name>
</gene>
<evidence type="ECO:0000256" key="1">
    <source>
        <dbReference type="SAM" id="MobiDB-lite"/>
    </source>
</evidence>
<comment type="caution">
    <text evidence="2">The sequence shown here is derived from an EMBL/GenBank/DDBJ whole genome shotgun (WGS) entry which is preliminary data.</text>
</comment>
<keyword evidence="3" id="KW-1185">Reference proteome</keyword>
<feature type="compositionally biased region" description="Basic and acidic residues" evidence="1">
    <location>
        <begin position="23"/>
        <end position="32"/>
    </location>
</feature>
<dbReference type="AlphaFoldDB" id="A0A2U1KY76"/>
<feature type="compositionally biased region" description="Polar residues" evidence="1">
    <location>
        <begin position="87"/>
        <end position="96"/>
    </location>
</feature>
<feature type="region of interest" description="Disordered" evidence="1">
    <location>
        <begin position="11"/>
        <end position="38"/>
    </location>
</feature>
<evidence type="ECO:0000313" key="3">
    <source>
        <dbReference type="Proteomes" id="UP000245207"/>
    </source>
</evidence>
<dbReference type="EMBL" id="PKPP01012897">
    <property type="protein sequence ID" value="PWA41702.1"/>
    <property type="molecule type" value="Genomic_DNA"/>
</dbReference>
<name>A0A2U1KY76_ARTAN</name>
<evidence type="ECO:0000313" key="2">
    <source>
        <dbReference type="EMBL" id="PWA41702.1"/>
    </source>
</evidence>
<feature type="region of interest" description="Disordered" evidence="1">
    <location>
        <begin position="87"/>
        <end position="111"/>
    </location>
</feature>
<organism evidence="2 3">
    <name type="scientific">Artemisia annua</name>
    <name type="common">Sweet wormwood</name>
    <dbReference type="NCBI Taxonomy" id="35608"/>
    <lineage>
        <taxon>Eukaryota</taxon>
        <taxon>Viridiplantae</taxon>
        <taxon>Streptophyta</taxon>
        <taxon>Embryophyta</taxon>
        <taxon>Tracheophyta</taxon>
        <taxon>Spermatophyta</taxon>
        <taxon>Magnoliopsida</taxon>
        <taxon>eudicotyledons</taxon>
        <taxon>Gunneridae</taxon>
        <taxon>Pentapetalae</taxon>
        <taxon>asterids</taxon>
        <taxon>campanulids</taxon>
        <taxon>Asterales</taxon>
        <taxon>Asteraceae</taxon>
        <taxon>Asteroideae</taxon>
        <taxon>Anthemideae</taxon>
        <taxon>Artemisiinae</taxon>
        <taxon>Artemisia</taxon>
    </lineage>
</organism>
<dbReference type="Proteomes" id="UP000245207">
    <property type="component" value="Unassembled WGS sequence"/>
</dbReference>
<proteinExistence type="predicted"/>